<keyword evidence="6" id="KW-0221">Differentiation</keyword>
<feature type="domain" description="C2H2-type" evidence="14">
    <location>
        <begin position="975"/>
        <end position="996"/>
    </location>
</feature>
<evidence type="ECO:0000256" key="7">
    <source>
        <dbReference type="ARBA" id="ARBA00022833"/>
    </source>
</evidence>
<dbReference type="EMBL" id="JBEDNZ010000001">
    <property type="protein sequence ID" value="KAL0852053.1"/>
    <property type="molecule type" value="Genomic_DNA"/>
</dbReference>
<dbReference type="FunFam" id="3.30.160.60:FF:001612">
    <property type="entry name" value="MEP-1, isoform A"/>
    <property type="match status" value="1"/>
</dbReference>
<dbReference type="AlphaFoldDB" id="A0ABD0TSB5"/>
<feature type="compositionally biased region" description="Polar residues" evidence="13">
    <location>
        <begin position="216"/>
        <end position="227"/>
    </location>
</feature>
<dbReference type="PANTHER" id="PTHR24403:SF106">
    <property type="entry name" value="PR_SET DOMAIN 13"/>
    <property type="match status" value="1"/>
</dbReference>
<keyword evidence="3" id="KW-0479">Metal-binding</keyword>
<keyword evidence="8" id="KW-0539">Nucleus</keyword>
<feature type="compositionally biased region" description="Polar residues" evidence="13">
    <location>
        <begin position="102"/>
        <end position="136"/>
    </location>
</feature>
<feature type="compositionally biased region" description="Acidic residues" evidence="13">
    <location>
        <begin position="190"/>
        <end position="199"/>
    </location>
</feature>
<dbReference type="PROSITE" id="PS00028">
    <property type="entry name" value="ZINC_FINGER_C2H2_1"/>
    <property type="match status" value="4"/>
</dbReference>
<reference evidence="15 16" key="1">
    <citation type="submission" date="2024-06" db="EMBL/GenBank/DDBJ databases">
        <title>A chromosome-level genome assembly of beet webworm, Loxostege sticticalis.</title>
        <authorList>
            <person name="Zhang Y."/>
        </authorList>
    </citation>
    <scope>NUCLEOTIDE SEQUENCE [LARGE SCALE GENOMIC DNA]</scope>
    <source>
        <strain evidence="15">AQ028</strain>
        <tissue evidence="15">Male pupae</tissue>
    </source>
</reference>
<dbReference type="Gene3D" id="3.30.160.60">
    <property type="entry name" value="Classic Zinc Finger"/>
    <property type="match status" value="3"/>
</dbReference>
<comment type="subcellular location">
    <subcellularLocation>
        <location evidence="1">Nucleus</location>
    </subcellularLocation>
</comment>
<feature type="region of interest" description="Disordered" evidence="13">
    <location>
        <begin position="270"/>
        <end position="298"/>
    </location>
</feature>
<feature type="domain" description="C2H2-type" evidence="14">
    <location>
        <begin position="902"/>
        <end position="923"/>
    </location>
</feature>
<sequence length="1049" mass="116500">MKMNGDVNGTMEEPLELARPGSPDIKPCQQKVTSEDCDDISDNCENSNNTEPTSHVDGEASNHKNDSSASLLNDNSSKLENKPSQENSTEISKHEPEEEHINNSIQNHCGNSNDWDSEPTSECLNISDNVEQQSPKDITDEKQDRICIIENDEEQNLIDEVETDEDSSIENVSLSGEPKAEDTVSINSDSETEGGDETSQESQTQNRSSDVIILDTENQPASQNGDSKSPEVHEIESDNDDCVLSCDDKPVTVKEKLPLRRSSRAIKRKRYNDEVQNGSESDIEEIQSQDSPLRKGKPIVINDTQALVEMAAKQMKGNNHKKEPTVVIIDTNSASSAKNMSVPVKNSTAASSSALSAQSLYQSIVARGTTVTPVSVKSSTATQVSQTTQPPILPSLTDDMFVVEAPSFIVPYVYEKPSIKPFREFVFKLGKELEEQKQKEKKEEAPEKVKDADQEKESDKHDDSEDGSQSTQKSEEAEEASKKKKSDRKEQRRRRDDDDDASWDGESASESDEALSDEEDKIVVKDKTEPIDQIKNVTELTADKICSSKTNTHSSMDCSLGKFFINIGLNLVQEFVQTDLLKQQNRILYKEKKSGQSTKATESSIAQLKKNLEFSKENNAPYAQPQKKCEFCSFKTESMLVMANHLETPHMKNNMYKCNFCSFEIRSPHDILYHMEAEHNIRGKLERAPSYHQCANCPFEDNGKGKLARHLLACAKKFKPETNLSPPVDWEPPAKIPKIAKPRNNVMGSYQNTFNRGQLGNNTVRTPINIGNMGGAVGGGFRARGRSPLSAPRGVPILRGGGVMPRHTSPILMQSNFAAANTGKPKPLHQPSISITPLPRAPQPQPQVQQAQSAPHSKSTFVICEICDGYIKDLEQLRNHMQWIHKVKIHPKMIYNRPPLNCQKCQFRFFTDQGLERHLLGSHGLVTSSMQEAANKGKDAGRCPVCGRVYQWKLLNHVARDHNLTLKPAHLSYKCTVCTATFGMYKQFESHVYSAHSVVAKRAMDKSKSAAPPAKGNGDARAKPLKINDEITIIPQPAKSTTSTAAKEK</sequence>
<feature type="compositionally biased region" description="Basic and acidic residues" evidence="13">
    <location>
        <begin position="54"/>
        <end position="66"/>
    </location>
</feature>
<keyword evidence="2" id="KW-0217">Developmental protein</keyword>
<dbReference type="InterPro" id="IPR013087">
    <property type="entry name" value="Znf_C2H2_type"/>
</dbReference>
<evidence type="ECO:0000256" key="6">
    <source>
        <dbReference type="ARBA" id="ARBA00022782"/>
    </source>
</evidence>
<feature type="compositionally biased region" description="Basic and acidic residues" evidence="13">
    <location>
        <begin position="436"/>
        <end position="463"/>
    </location>
</feature>
<evidence type="ECO:0000256" key="4">
    <source>
        <dbReference type="ARBA" id="ARBA00022737"/>
    </source>
</evidence>
<feature type="compositionally biased region" description="Acidic residues" evidence="13">
    <location>
        <begin position="150"/>
        <end position="168"/>
    </location>
</feature>
<feature type="region of interest" description="Disordered" evidence="13">
    <location>
        <begin position="1004"/>
        <end position="1049"/>
    </location>
</feature>
<feature type="region of interest" description="Disordered" evidence="13">
    <location>
        <begin position="821"/>
        <end position="854"/>
    </location>
</feature>
<feature type="compositionally biased region" description="Polar residues" evidence="13">
    <location>
        <begin position="1038"/>
        <end position="1049"/>
    </location>
</feature>
<evidence type="ECO:0000313" key="15">
    <source>
        <dbReference type="EMBL" id="KAL0852053.1"/>
    </source>
</evidence>
<feature type="region of interest" description="Disordered" evidence="13">
    <location>
        <begin position="436"/>
        <end position="527"/>
    </location>
</feature>
<evidence type="ECO:0000256" key="12">
    <source>
        <dbReference type="ARBA" id="ARBA00080128"/>
    </source>
</evidence>
<evidence type="ECO:0000256" key="5">
    <source>
        <dbReference type="ARBA" id="ARBA00022771"/>
    </source>
</evidence>
<feature type="compositionally biased region" description="Acidic residues" evidence="13">
    <location>
        <begin position="497"/>
        <end position="520"/>
    </location>
</feature>
<evidence type="ECO:0000256" key="13">
    <source>
        <dbReference type="SAM" id="MobiDB-lite"/>
    </source>
</evidence>
<dbReference type="GO" id="GO:0030154">
    <property type="term" value="P:cell differentiation"/>
    <property type="evidence" value="ECO:0007669"/>
    <property type="project" value="UniProtKB-KW"/>
</dbReference>
<evidence type="ECO:0000256" key="2">
    <source>
        <dbReference type="ARBA" id="ARBA00022473"/>
    </source>
</evidence>
<proteinExistence type="predicted"/>
<keyword evidence="7" id="KW-0862">Zinc</keyword>
<feature type="compositionally biased region" description="Polar residues" evidence="13">
    <location>
        <begin position="43"/>
        <end position="53"/>
    </location>
</feature>
<evidence type="ECO:0000259" key="14">
    <source>
        <dbReference type="PROSITE" id="PS00028"/>
    </source>
</evidence>
<gene>
    <name evidence="15" type="ORF">ABMA28_000306</name>
</gene>
<feature type="compositionally biased region" description="Low complexity" evidence="13">
    <location>
        <begin position="67"/>
        <end position="76"/>
    </location>
</feature>
<feature type="compositionally biased region" description="Polar residues" evidence="13">
    <location>
        <begin position="200"/>
        <end position="209"/>
    </location>
</feature>
<evidence type="ECO:0000256" key="11">
    <source>
        <dbReference type="ARBA" id="ARBA00071730"/>
    </source>
</evidence>
<keyword evidence="5" id="KW-0863">Zinc-finger</keyword>
<feature type="compositionally biased region" description="Basic and acidic residues" evidence="13">
    <location>
        <begin position="137"/>
        <end position="147"/>
    </location>
</feature>
<name>A0ABD0TSB5_LOXSC</name>
<evidence type="ECO:0000256" key="9">
    <source>
        <dbReference type="ARBA" id="ARBA00060356"/>
    </source>
</evidence>
<feature type="compositionally biased region" description="Basic and acidic residues" evidence="13">
    <location>
        <begin position="91"/>
        <end position="101"/>
    </location>
</feature>
<comment type="subunit">
    <text evidence="10">Interacts with hda-1, let-418, lin-1, mog-1, mog-4, mog-5, mog-6, pie-1 and unc-98.</text>
</comment>
<dbReference type="PANTHER" id="PTHR24403">
    <property type="entry name" value="ZINC FINGER PROTEIN"/>
    <property type="match status" value="1"/>
</dbReference>
<evidence type="ECO:0000256" key="3">
    <source>
        <dbReference type="ARBA" id="ARBA00022723"/>
    </source>
</evidence>
<evidence type="ECO:0000256" key="10">
    <source>
        <dbReference type="ARBA" id="ARBA00061755"/>
    </source>
</evidence>
<evidence type="ECO:0000256" key="8">
    <source>
        <dbReference type="ARBA" id="ARBA00023242"/>
    </source>
</evidence>
<dbReference type="GO" id="GO:0005634">
    <property type="term" value="C:nucleus"/>
    <property type="evidence" value="ECO:0007669"/>
    <property type="project" value="UniProtKB-SubCell"/>
</dbReference>
<evidence type="ECO:0000256" key="1">
    <source>
        <dbReference type="ARBA" id="ARBA00004123"/>
    </source>
</evidence>
<protein>
    <recommendedName>
        <fullName evidence="11">MOG interacting and ectopic P-granules protein 1</fullName>
    </recommendedName>
    <alternativeName>
        <fullName evidence="12">Nuclear zinc finger protein</fullName>
    </alternativeName>
</protein>
<dbReference type="Proteomes" id="UP001549921">
    <property type="component" value="Unassembled WGS sequence"/>
</dbReference>
<comment type="caution">
    <text evidence="15">The sequence shown here is derived from an EMBL/GenBank/DDBJ whole genome shotgun (WGS) entry which is preliminary data.</text>
</comment>
<feature type="region of interest" description="Disordered" evidence="13">
    <location>
        <begin position="1"/>
        <end position="244"/>
    </location>
</feature>
<comment type="function">
    <text evidence="9">Has a broad role in development, specifically in the genetic pathway SynMuvB that negatively regulates specification of the vulval cell fate. Required for fem-3 3'-UTR-mediated repression in the regulation of the sperm/oocyte switch. Acts by regulating the translation of fem-3 mRNA, by binding to its 3'-UTR.</text>
</comment>
<keyword evidence="4" id="KW-0677">Repeat</keyword>
<feature type="domain" description="C2H2-type" evidence="14">
    <location>
        <begin position="864"/>
        <end position="885"/>
    </location>
</feature>
<feature type="compositionally biased region" description="Basic and acidic residues" evidence="13">
    <location>
        <begin position="473"/>
        <end position="496"/>
    </location>
</feature>
<organism evidence="15 16">
    <name type="scientific">Loxostege sticticalis</name>
    <name type="common">Beet webworm moth</name>
    <dbReference type="NCBI Taxonomy" id="481309"/>
    <lineage>
        <taxon>Eukaryota</taxon>
        <taxon>Metazoa</taxon>
        <taxon>Ecdysozoa</taxon>
        <taxon>Arthropoda</taxon>
        <taxon>Hexapoda</taxon>
        <taxon>Insecta</taxon>
        <taxon>Pterygota</taxon>
        <taxon>Neoptera</taxon>
        <taxon>Endopterygota</taxon>
        <taxon>Lepidoptera</taxon>
        <taxon>Glossata</taxon>
        <taxon>Ditrysia</taxon>
        <taxon>Pyraloidea</taxon>
        <taxon>Crambidae</taxon>
        <taxon>Pyraustinae</taxon>
        <taxon>Loxostege</taxon>
    </lineage>
</organism>
<accession>A0ABD0TSB5</accession>
<evidence type="ECO:0000313" key="16">
    <source>
        <dbReference type="Proteomes" id="UP001549921"/>
    </source>
</evidence>
<dbReference type="InterPro" id="IPR050688">
    <property type="entry name" value="Zinc_finger/UBP_domain"/>
</dbReference>
<feature type="compositionally biased region" description="Basic and acidic residues" evidence="13">
    <location>
        <begin position="1018"/>
        <end position="1029"/>
    </location>
</feature>
<feature type="domain" description="C2H2-type" evidence="14">
    <location>
        <begin position="658"/>
        <end position="679"/>
    </location>
</feature>
<dbReference type="SMART" id="SM00355">
    <property type="entry name" value="ZnF_C2H2"/>
    <property type="match status" value="7"/>
</dbReference>
<dbReference type="GO" id="GO:0008270">
    <property type="term" value="F:zinc ion binding"/>
    <property type="evidence" value="ECO:0007669"/>
    <property type="project" value="UniProtKB-KW"/>
</dbReference>